<comment type="caution">
    <text evidence="2">The sequence shown here is derived from an EMBL/GenBank/DDBJ whole genome shotgun (WGS) entry which is preliminary data.</text>
</comment>
<sequence>MSSPNHPTSNIKDAFSSNFPDYISASLDYFPTSPRNTPSESLNSSYGLVPIASPTLSLSHDNPHIKVMHAHDAIIPPQVPIRPPIIMPASLMLSPIFNPQEFFVPEELLPPKEQFSYILILCCLVNVDRIAPKRTTTSAAPAMTQAAIQQLVANSVAAALETQAANTANTNNANRNPEPRETPAWNSFAQSIGTEEAYKITWVEFKKLLIKKYNPRTEVQKMEDEFYHLTVKGNDLKTYEPMTTSESLMIEGIPPMTTTIITTITMITTNNIIEGRKPSRPMLLPQLKTIGMLDPTLCVRDALCITQDLVPSDVKLCCKVSLREIECFFSLVKLLPASEEGSDPEQIQRDKDMQKNMALIGKETVASQVVLAGVRETVGSQVVQQTGIQCFNCMKPKREKDYKYHKEKMLLCKQAEKGVPLQAEQANWLEDMDEKIDEQELEARYSFMAKIQEVLPADSGSDAEPLEKLDTKEKNQKQLKKANTSLAQELKKCKYTLEETNRTPGESNRGDRFENVLRFARSRTSRYSSIAG</sequence>
<accession>A0A6L2LG03</accession>
<proteinExistence type="predicted"/>
<gene>
    <name evidence="2" type="ORF">Tci_031133</name>
</gene>
<evidence type="ECO:0000256" key="1">
    <source>
        <dbReference type="SAM" id="MobiDB-lite"/>
    </source>
</evidence>
<dbReference type="GO" id="GO:0003964">
    <property type="term" value="F:RNA-directed DNA polymerase activity"/>
    <property type="evidence" value="ECO:0007669"/>
    <property type="project" value="UniProtKB-KW"/>
</dbReference>
<keyword evidence="2" id="KW-0808">Transferase</keyword>
<reference evidence="2" key="1">
    <citation type="journal article" date="2019" name="Sci. Rep.">
        <title>Draft genome of Tanacetum cinerariifolium, the natural source of mosquito coil.</title>
        <authorList>
            <person name="Yamashiro T."/>
            <person name="Shiraishi A."/>
            <person name="Satake H."/>
            <person name="Nakayama K."/>
        </authorList>
    </citation>
    <scope>NUCLEOTIDE SEQUENCE</scope>
</reference>
<dbReference type="AlphaFoldDB" id="A0A6L2LG03"/>
<evidence type="ECO:0000313" key="2">
    <source>
        <dbReference type="EMBL" id="GEU59155.1"/>
    </source>
</evidence>
<keyword evidence="2" id="KW-0548">Nucleotidyltransferase</keyword>
<name>A0A6L2LG03_TANCI</name>
<dbReference type="EMBL" id="BKCJ010004121">
    <property type="protein sequence ID" value="GEU59155.1"/>
    <property type="molecule type" value="Genomic_DNA"/>
</dbReference>
<protein>
    <submittedName>
        <fullName evidence="2">Reverse transcriptase domain-containing protein</fullName>
    </submittedName>
</protein>
<organism evidence="2">
    <name type="scientific">Tanacetum cinerariifolium</name>
    <name type="common">Dalmatian daisy</name>
    <name type="synonym">Chrysanthemum cinerariifolium</name>
    <dbReference type="NCBI Taxonomy" id="118510"/>
    <lineage>
        <taxon>Eukaryota</taxon>
        <taxon>Viridiplantae</taxon>
        <taxon>Streptophyta</taxon>
        <taxon>Embryophyta</taxon>
        <taxon>Tracheophyta</taxon>
        <taxon>Spermatophyta</taxon>
        <taxon>Magnoliopsida</taxon>
        <taxon>eudicotyledons</taxon>
        <taxon>Gunneridae</taxon>
        <taxon>Pentapetalae</taxon>
        <taxon>asterids</taxon>
        <taxon>campanulids</taxon>
        <taxon>Asterales</taxon>
        <taxon>Asteraceae</taxon>
        <taxon>Asteroideae</taxon>
        <taxon>Anthemideae</taxon>
        <taxon>Anthemidinae</taxon>
        <taxon>Tanacetum</taxon>
    </lineage>
</organism>
<keyword evidence="2" id="KW-0695">RNA-directed DNA polymerase</keyword>
<feature type="region of interest" description="Disordered" evidence="1">
    <location>
        <begin position="496"/>
        <end position="515"/>
    </location>
</feature>